<dbReference type="EMBL" id="RKMF01000007">
    <property type="protein sequence ID" value="ROZ63323.1"/>
    <property type="molecule type" value="Genomic_DNA"/>
</dbReference>
<dbReference type="PROSITE" id="PS51318">
    <property type="entry name" value="TAT"/>
    <property type="match status" value="1"/>
</dbReference>
<sequence length="320" mass="34760">MSIVQNRNNLTDQKLRPLAGPRPAATSQGSSADGVGHLLDRRRLFLSGAVIAAGGLALTSVRGTPAAAEETKDLRYEYPQLGLIVTLVEPSYGDRAHAIHTEATVTSTLDHAVSIAWEATGAQERATYEIAPGGSAEQLLLFTEWDSFATVHELTLYSSGTGDATTVDTFALTWDEIFDAHLPSRGGATLADVSTAHANYDDIVWALDRGLDYGSVGIRDRSFFYPDDVTTKGDVAMFLHHLRHPRIKPAPFEDPFADIEPADEILQSAIDVHDRGIMWVNTGGDQRLYFEGDGQWVRARVPSQQYVDQGPAVRGRSSPG</sequence>
<keyword evidence="3" id="KW-1185">Reference proteome</keyword>
<evidence type="ECO:0000313" key="3">
    <source>
        <dbReference type="Proteomes" id="UP000270616"/>
    </source>
</evidence>
<evidence type="ECO:0000256" key="1">
    <source>
        <dbReference type="SAM" id="MobiDB-lite"/>
    </source>
</evidence>
<gene>
    <name evidence="2" type="ORF">EDL96_07235</name>
</gene>
<feature type="region of interest" description="Disordered" evidence="1">
    <location>
        <begin position="1"/>
        <end position="33"/>
    </location>
</feature>
<accession>A0A3N3ZQC1</accession>
<dbReference type="InterPro" id="IPR006311">
    <property type="entry name" value="TAT_signal"/>
</dbReference>
<evidence type="ECO:0000313" key="2">
    <source>
        <dbReference type="EMBL" id="ROZ63323.1"/>
    </source>
</evidence>
<proteinExistence type="predicted"/>
<dbReference type="RefSeq" id="WP_123825123.1">
    <property type="nucleotide sequence ID" value="NZ_RKMF01000007.1"/>
</dbReference>
<dbReference type="Proteomes" id="UP000270616">
    <property type="component" value="Unassembled WGS sequence"/>
</dbReference>
<organism evidence="2 3">
    <name type="scientific">Kocuria soli</name>
    <dbReference type="NCBI Taxonomy" id="2485125"/>
    <lineage>
        <taxon>Bacteria</taxon>
        <taxon>Bacillati</taxon>
        <taxon>Actinomycetota</taxon>
        <taxon>Actinomycetes</taxon>
        <taxon>Micrococcales</taxon>
        <taxon>Micrococcaceae</taxon>
        <taxon>Kocuria</taxon>
    </lineage>
</organism>
<evidence type="ECO:0008006" key="4">
    <source>
        <dbReference type="Google" id="ProtNLM"/>
    </source>
</evidence>
<reference evidence="2 3" key="1">
    <citation type="submission" date="2018-10" db="EMBL/GenBank/DDBJ databases">
        <title>Kocuria sp. M5W7-7, whole genome shotgun sequence.</title>
        <authorList>
            <person name="Tuo L."/>
        </authorList>
    </citation>
    <scope>NUCLEOTIDE SEQUENCE [LARGE SCALE GENOMIC DNA]</scope>
    <source>
        <strain evidence="2 3">M5W7-7</strain>
    </source>
</reference>
<dbReference type="AlphaFoldDB" id="A0A3N3ZQC1"/>
<comment type="caution">
    <text evidence="2">The sequence shown here is derived from an EMBL/GenBank/DDBJ whole genome shotgun (WGS) entry which is preliminary data.</text>
</comment>
<protein>
    <recommendedName>
        <fullName evidence="4">S-layer homology domain-containing protein</fullName>
    </recommendedName>
</protein>
<feature type="compositionally biased region" description="Polar residues" evidence="1">
    <location>
        <begin position="1"/>
        <end position="12"/>
    </location>
</feature>
<name>A0A3N3ZQC1_9MICC</name>